<dbReference type="GO" id="GO:0005886">
    <property type="term" value="C:plasma membrane"/>
    <property type="evidence" value="ECO:0007669"/>
    <property type="project" value="UniProtKB-SubCell"/>
</dbReference>
<feature type="transmembrane region" description="Helical" evidence="6">
    <location>
        <begin position="162"/>
        <end position="183"/>
    </location>
</feature>
<evidence type="ECO:0000256" key="2">
    <source>
        <dbReference type="ARBA" id="ARBA00022475"/>
    </source>
</evidence>
<evidence type="ECO:0000256" key="3">
    <source>
        <dbReference type="ARBA" id="ARBA00022692"/>
    </source>
</evidence>
<dbReference type="Proteomes" id="UP000294257">
    <property type="component" value="Unassembled WGS sequence"/>
</dbReference>
<evidence type="ECO:0000313" key="9">
    <source>
        <dbReference type="Proteomes" id="UP000294257"/>
    </source>
</evidence>
<name>A0A4Q7KCM8_9PSEU</name>
<dbReference type="Pfam" id="PF05425">
    <property type="entry name" value="CopD"/>
    <property type="match status" value="1"/>
</dbReference>
<dbReference type="PANTHER" id="PTHR34820">
    <property type="entry name" value="INNER MEMBRANE PROTEIN YEBZ"/>
    <property type="match status" value="1"/>
</dbReference>
<proteinExistence type="predicted"/>
<feature type="transmembrane region" description="Helical" evidence="6">
    <location>
        <begin position="48"/>
        <end position="70"/>
    </location>
</feature>
<dbReference type="GO" id="GO:0006825">
    <property type="term" value="P:copper ion transport"/>
    <property type="evidence" value="ECO:0007669"/>
    <property type="project" value="InterPro"/>
</dbReference>
<feature type="transmembrane region" description="Helical" evidence="6">
    <location>
        <begin position="204"/>
        <end position="224"/>
    </location>
</feature>
<organism evidence="8 9">
    <name type="scientific">Herbihabitans rhizosphaerae</name>
    <dbReference type="NCBI Taxonomy" id="1872711"/>
    <lineage>
        <taxon>Bacteria</taxon>
        <taxon>Bacillati</taxon>
        <taxon>Actinomycetota</taxon>
        <taxon>Actinomycetes</taxon>
        <taxon>Pseudonocardiales</taxon>
        <taxon>Pseudonocardiaceae</taxon>
        <taxon>Herbihabitans</taxon>
    </lineage>
</organism>
<feature type="transmembrane region" description="Helical" evidence="6">
    <location>
        <begin position="16"/>
        <end position="36"/>
    </location>
</feature>
<dbReference type="InterPro" id="IPR032694">
    <property type="entry name" value="CopC/D"/>
</dbReference>
<keyword evidence="9" id="KW-1185">Reference proteome</keyword>
<evidence type="ECO:0000256" key="1">
    <source>
        <dbReference type="ARBA" id="ARBA00004651"/>
    </source>
</evidence>
<dbReference type="InterPro" id="IPR008457">
    <property type="entry name" value="Cu-R_CopD_dom"/>
</dbReference>
<accession>A0A4Q7KCM8</accession>
<keyword evidence="2" id="KW-1003">Cell membrane</keyword>
<feature type="transmembrane region" description="Helical" evidence="6">
    <location>
        <begin position="236"/>
        <end position="257"/>
    </location>
</feature>
<sequence length="305" mass="32374">MTTISSARAVYVLARAVDYLGTAVFLGGLVFLALVWPAGAAVRSARRLVVIGWFLGMIGTVTAIGLQGVWATDRPMADVLSADLLGQVLDLRFGQVWFAKALLWVLAGVVLADLLARKENAARSVPWRVGAGAVGLGLLRATGMTGHIAEAGGTWWAQLADLVHQCAISVWIGGLVMLLLGVLPRRQPDELHTVVPRYSRFAMFSVLAIVSTGALLGWQVLGGIDPLTTTDYGRLLLIKVGLLGVVLAAAFASKTWVDRRLDLAVARDGDVRTVRPFVFSVAAETVVVIFVLIAASLLVTASPGR</sequence>
<feature type="transmembrane region" description="Helical" evidence="6">
    <location>
        <begin position="97"/>
        <end position="116"/>
    </location>
</feature>
<evidence type="ECO:0000256" key="5">
    <source>
        <dbReference type="ARBA" id="ARBA00023136"/>
    </source>
</evidence>
<feature type="transmembrane region" description="Helical" evidence="6">
    <location>
        <begin position="277"/>
        <end position="299"/>
    </location>
</feature>
<dbReference type="AlphaFoldDB" id="A0A4Q7KCM8"/>
<feature type="domain" description="Copper resistance protein D" evidence="7">
    <location>
        <begin position="194"/>
        <end position="298"/>
    </location>
</feature>
<comment type="caution">
    <text evidence="8">The sequence shown here is derived from an EMBL/GenBank/DDBJ whole genome shotgun (WGS) entry which is preliminary data.</text>
</comment>
<dbReference type="PANTHER" id="PTHR34820:SF4">
    <property type="entry name" value="INNER MEMBRANE PROTEIN YEBZ"/>
    <property type="match status" value="1"/>
</dbReference>
<protein>
    <submittedName>
        <fullName evidence="8">Copper transport protein</fullName>
    </submittedName>
</protein>
<dbReference type="EMBL" id="SGWQ01000015">
    <property type="protein sequence ID" value="RZS31258.1"/>
    <property type="molecule type" value="Genomic_DNA"/>
</dbReference>
<keyword evidence="3 6" id="KW-0812">Transmembrane</keyword>
<comment type="subcellular location">
    <subcellularLocation>
        <location evidence="1">Cell membrane</location>
        <topology evidence="1">Multi-pass membrane protein</topology>
    </subcellularLocation>
</comment>
<evidence type="ECO:0000256" key="6">
    <source>
        <dbReference type="SAM" id="Phobius"/>
    </source>
</evidence>
<keyword evidence="4 6" id="KW-1133">Transmembrane helix</keyword>
<keyword evidence="5 6" id="KW-0472">Membrane</keyword>
<dbReference type="OrthoDB" id="3681441at2"/>
<feature type="transmembrane region" description="Helical" evidence="6">
    <location>
        <begin position="125"/>
        <end position="142"/>
    </location>
</feature>
<evidence type="ECO:0000256" key="4">
    <source>
        <dbReference type="ARBA" id="ARBA00022989"/>
    </source>
</evidence>
<evidence type="ECO:0000259" key="7">
    <source>
        <dbReference type="Pfam" id="PF05425"/>
    </source>
</evidence>
<dbReference type="RefSeq" id="WP_130348395.1">
    <property type="nucleotide sequence ID" value="NZ_SGWQ01000015.1"/>
</dbReference>
<evidence type="ECO:0000313" key="8">
    <source>
        <dbReference type="EMBL" id="RZS31258.1"/>
    </source>
</evidence>
<gene>
    <name evidence="8" type="ORF">EV193_115137</name>
</gene>
<reference evidence="8 9" key="1">
    <citation type="submission" date="2019-02" db="EMBL/GenBank/DDBJ databases">
        <title>Genomic Encyclopedia of Type Strains, Phase IV (KMG-IV): sequencing the most valuable type-strain genomes for metagenomic binning, comparative biology and taxonomic classification.</title>
        <authorList>
            <person name="Goeker M."/>
        </authorList>
    </citation>
    <scope>NUCLEOTIDE SEQUENCE [LARGE SCALE GENOMIC DNA]</scope>
    <source>
        <strain evidence="8 9">DSM 101727</strain>
    </source>
</reference>